<feature type="chain" id="PRO_5039485177" description="Alpha/beta hydrolase" evidence="1">
    <location>
        <begin position="26"/>
        <end position="452"/>
    </location>
</feature>
<feature type="signal peptide" evidence="1">
    <location>
        <begin position="1"/>
        <end position="25"/>
    </location>
</feature>
<sequence>MAGMRNVLVAAMIVTSALVAPGSVAAQTPSATRHSGVLPNGTTWIADVPAPWNGTILLYSHGYDPSPANPPRNAPDPATAGALLARGYALAGSSYSRAGWALGTAARDQRDTLRAVAGLTGAPRHAIAVGSSMGGLVTGELAEFPGVRLDGAVATCGLMGGGVDLLNYQLDGAHAVAGLLLRGQSLKLTRFESAAEATATAQRMVDALDQAQATAEGRARVALITSLFLEPGWVPGQPNPSPDDRQTRQAGQYRNLRSILPFILPARYDIEQTAGGNPSWNTGVDYRGLLAESGRLGFVSDLYRQAGADLNGDLTMLTRTADVKADPAAARWMASTSVLSGRLAIPVLTMHTTDDNLVPVEHEDEYAEDVRMAGAGGLLRQSYAAHPGHCTFTTAELVAAVETVHRRVDTGGWGTSTRPARMQALAESLGLGSAAFLEFRPQGFTGDRRPRQ</sequence>
<dbReference type="RefSeq" id="WP_044854940.1">
    <property type="nucleotide sequence ID" value="NZ_CP016174.1"/>
</dbReference>
<keyword evidence="3" id="KW-1185">Reference proteome</keyword>
<proteinExistence type="predicted"/>
<dbReference type="InterPro" id="IPR029058">
    <property type="entry name" value="AB_hydrolase_fold"/>
</dbReference>
<organism evidence="2 3">
    <name type="scientific">Amycolatopsis orientalis</name>
    <name type="common">Nocardia orientalis</name>
    <dbReference type="NCBI Taxonomy" id="31958"/>
    <lineage>
        <taxon>Bacteria</taxon>
        <taxon>Bacillati</taxon>
        <taxon>Actinomycetota</taxon>
        <taxon>Actinomycetes</taxon>
        <taxon>Pseudonocardiales</taxon>
        <taxon>Pseudonocardiaceae</taxon>
        <taxon>Amycolatopsis</taxon>
    </lineage>
</organism>
<dbReference type="EMBL" id="CP016174">
    <property type="protein sequence ID" value="ANN18236.1"/>
    <property type="molecule type" value="Genomic_DNA"/>
</dbReference>
<dbReference type="KEGG" id="aori:SD37_23065"/>
<dbReference type="Gene3D" id="3.40.50.1820">
    <property type="entry name" value="alpha/beta hydrolase"/>
    <property type="match status" value="1"/>
</dbReference>
<dbReference type="SUPFAM" id="SSF53474">
    <property type="entry name" value="alpha/beta-Hydrolases"/>
    <property type="match status" value="1"/>
</dbReference>
<name>A0A193C141_AMYOR</name>
<dbReference type="eggNOG" id="COG0657">
    <property type="taxonomic scope" value="Bacteria"/>
</dbReference>
<evidence type="ECO:0008006" key="4">
    <source>
        <dbReference type="Google" id="ProtNLM"/>
    </source>
</evidence>
<evidence type="ECO:0000313" key="3">
    <source>
        <dbReference type="Proteomes" id="UP000093695"/>
    </source>
</evidence>
<protein>
    <recommendedName>
        <fullName evidence="4">Alpha/beta hydrolase</fullName>
    </recommendedName>
</protein>
<gene>
    <name evidence="2" type="ORF">SD37_23065</name>
</gene>
<dbReference type="AlphaFoldDB" id="A0A193C141"/>
<evidence type="ECO:0000256" key="1">
    <source>
        <dbReference type="SAM" id="SignalP"/>
    </source>
</evidence>
<dbReference type="STRING" id="31958.SD37_23065"/>
<reference evidence="2 3" key="1">
    <citation type="journal article" date="2015" name="Genome Announc.">
        <title>Draft Genome Sequence of Norvancomycin-Producing Strain Amycolatopsis orientalis CPCC200066.</title>
        <authorList>
            <person name="Lei X."/>
            <person name="Yuan F."/>
            <person name="Shi Y."/>
            <person name="Li X."/>
            <person name="Wang L."/>
            <person name="Hong B."/>
        </authorList>
    </citation>
    <scope>NUCLEOTIDE SEQUENCE [LARGE SCALE GENOMIC DNA]</scope>
    <source>
        <strain evidence="2 3">B-37</strain>
    </source>
</reference>
<keyword evidence="1" id="KW-0732">Signal</keyword>
<dbReference type="Proteomes" id="UP000093695">
    <property type="component" value="Chromosome"/>
</dbReference>
<evidence type="ECO:0000313" key="2">
    <source>
        <dbReference type="EMBL" id="ANN18236.1"/>
    </source>
</evidence>
<accession>A0A193C141</accession>